<feature type="region of interest" description="Disordered" evidence="1">
    <location>
        <begin position="57"/>
        <end position="115"/>
    </location>
</feature>
<name>A0A1G7GVX1_9SPHN</name>
<gene>
    <name evidence="2" type="ORF">SAMN05216557_1011051</name>
</gene>
<proteinExistence type="predicted"/>
<reference evidence="2 3" key="1">
    <citation type="submission" date="2016-10" db="EMBL/GenBank/DDBJ databases">
        <authorList>
            <person name="Varghese N."/>
            <person name="Submissions S."/>
        </authorList>
    </citation>
    <scope>NUCLEOTIDE SEQUENCE [LARGE SCALE GENOMIC DNA]</scope>
    <source>
        <strain evidence="2 3">S7-754</strain>
    </source>
</reference>
<keyword evidence="3" id="KW-1185">Reference proteome</keyword>
<dbReference type="AlphaFoldDB" id="A0A1G7GVX1"/>
<dbReference type="Proteomes" id="UP000323502">
    <property type="component" value="Unassembled WGS sequence"/>
</dbReference>
<dbReference type="EMBL" id="FNBI01000001">
    <property type="protein sequence ID" value="SDE92306.1"/>
    <property type="molecule type" value="Genomic_DNA"/>
</dbReference>
<feature type="compositionally biased region" description="Gly residues" evidence="1">
    <location>
        <begin position="186"/>
        <end position="200"/>
    </location>
</feature>
<protein>
    <submittedName>
        <fullName evidence="2">Uncharacterized protein</fullName>
    </submittedName>
</protein>
<feature type="region of interest" description="Disordered" evidence="1">
    <location>
        <begin position="186"/>
        <end position="205"/>
    </location>
</feature>
<feature type="region of interest" description="Disordered" evidence="1">
    <location>
        <begin position="1"/>
        <end position="31"/>
    </location>
</feature>
<evidence type="ECO:0000313" key="2">
    <source>
        <dbReference type="EMBL" id="SDE92306.1"/>
    </source>
</evidence>
<sequence>MRRYGTRPSMNSRTQPEHGCREAAPLPPLGHRRLDSCTHAVRAVAIGLTGGRGHAALPSGRGVGSARPARADSRSIPAPVQTSPIRTPARDHDHCSFRSTSEGPDGPAISHDSGGCRANNAGHDPASAISHPTPYPAFPMGCQCLGDRKRWREHLPARWAAGRVAGGRKADLCRAKAGRFGRKVGGAIGGTRPGSGGGRGVAADATSGAINRGTTFRSGRKSRWTNRHDRWRHRPDADRCRLQP</sequence>
<accession>A0A1G7GVX1</accession>
<evidence type="ECO:0000256" key="1">
    <source>
        <dbReference type="SAM" id="MobiDB-lite"/>
    </source>
</evidence>
<evidence type="ECO:0000313" key="3">
    <source>
        <dbReference type="Proteomes" id="UP000323502"/>
    </source>
</evidence>
<organism evidence="2 3">
    <name type="scientific">Sphingomonas carotinifaciens</name>
    <dbReference type="NCBI Taxonomy" id="1166323"/>
    <lineage>
        <taxon>Bacteria</taxon>
        <taxon>Pseudomonadati</taxon>
        <taxon>Pseudomonadota</taxon>
        <taxon>Alphaproteobacteria</taxon>
        <taxon>Sphingomonadales</taxon>
        <taxon>Sphingomonadaceae</taxon>
        <taxon>Sphingomonas</taxon>
    </lineage>
</organism>